<dbReference type="RefSeq" id="WP_043116976.1">
    <property type="nucleotide sequence ID" value="NZ_JRAA01000002.1"/>
</dbReference>
<organism evidence="1 3">
    <name type="scientific">Solemya velum gill symbiont</name>
    <dbReference type="NCBI Taxonomy" id="2340"/>
    <lineage>
        <taxon>Bacteria</taxon>
        <taxon>Pseudomonadati</taxon>
        <taxon>Pseudomonadota</taxon>
        <taxon>Gammaproteobacteria</taxon>
        <taxon>sulfur-oxidizing symbionts</taxon>
    </lineage>
</organism>
<dbReference type="STRING" id="2340.JV46_02750"/>
<evidence type="ECO:0000313" key="3">
    <source>
        <dbReference type="Proteomes" id="UP000030856"/>
    </source>
</evidence>
<keyword evidence="3" id="KW-1185">Reference proteome</keyword>
<accession>A0A0B0H7W3</accession>
<comment type="caution">
    <text evidence="1">The sequence shown here is derived from an EMBL/GenBank/DDBJ whole genome shotgun (WGS) entry which is preliminary data.</text>
</comment>
<dbReference type="Proteomes" id="UP000190962">
    <property type="component" value="Unassembled WGS sequence"/>
</dbReference>
<evidence type="ECO:0000313" key="4">
    <source>
        <dbReference type="Proteomes" id="UP000190962"/>
    </source>
</evidence>
<dbReference type="EMBL" id="MPNX01000011">
    <property type="protein sequence ID" value="OOY34764.1"/>
    <property type="molecule type" value="Genomic_DNA"/>
</dbReference>
<dbReference type="EMBL" id="JRAA01000002">
    <property type="protein sequence ID" value="KHF24742.1"/>
    <property type="molecule type" value="Genomic_DNA"/>
</dbReference>
<dbReference type="Proteomes" id="UP000030856">
    <property type="component" value="Unassembled WGS sequence"/>
</dbReference>
<proteinExistence type="predicted"/>
<sequence length="76" mass="8793">MDQDQSEKSLKETLATLYGVSSEQDNPKEINAFLHHASQEKEHLMSTDNEFNVRLFDEAVDMTVHRLRSMLVEDVL</sequence>
<dbReference type="OrthoDB" id="9869060at2"/>
<evidence type="ECO:0000313" key="2">
    <source>
        <dbReference type="EMBL" id="OOY34764.1"/>
    </source>
</evidence>
<protein>
    <submittedName>
        <fullName evidence="1">Uncharacterized protein</fullName>
    </submittedName>
</protein>
<dbReference type="GeneID" id="86990797"/>
<name>A0A0B0H7W3_SOVGS</name>
<reference evidence="1 3" key="1">
    <citation type="journal article" date="2014" name="BMC Genomics">
        <title>The genome of the intracellular bacterium of the coastal bivalve, Solemya velum: a blueprint for thriving in and out of symbiosis.</title>
        <authorList>
            <person name="Dmytrenko O."/>
            <person name="Russell S.L."/>
            <person name="Loo W.T."/>
            <person name="Fontanez K.M."/>
            <person name="Liao L."/>
            <person name="Roeselers G."/>
            <person name="Sharma R."/>
            <person name="Stewart F.J."/>
            <person name="Newton I.L."/>
            <person name="Woyke T."/>
            <person name="Wu D."/>
            <person name="Lang J.M."/>
            <person name="Eisen J.A."/>
            <person name="Cavanaugh C.M."/>
        </authorList>
    </citation>
    <scope>NUCLEOTIDE SEQUENCE [LARGE SCALE GENOMIC DNA]</scope>
    <source>
        <strain evidence="1 3">WH</strain>
    </source>
</reference>
<reference evidence="2 4" key="2">
    <citation type="submission" date="2016-11" db="EMBL/GenBank/DDBJ databases">
        <title>Mixed transmission modes and dynamic genome evolution in an obligate animal-bacterial symbiosis.</title>
        <authorList>
            <person name="Russell S.L."/>
            <person name="Corbett-Detig R.B."/>
            <person name="Cavanaugh C.M."/>
        </authorList>
    </citation>
    <scope>NUCLEOTIDE SEQUENCE [LARGE SCALE GENOMIC DNA]</scope>
    <source>
        <strain evidence="2">MA-KB16</strain>
    </source>
</reference>
<gene>
    <name evidence="2" type="ORF">BOV88_08355</name>
    <name evidence="1" type="ORF">JV46_02750</name>
</gene>
<evidence type="ECO:0000313" key="1">
    <source>
        <dbReference type="EMBL" id="KHF24742.1"/>
    </source>
</evidence>
<dbReference type="AlphaFoldDB" id="A0A0B0H7W3"/>